<dbReference type="InterPro" id="IPR029052">
    <property type="entry name" value="Metallo-depent_PP-like"/>
</dbReference>
<gene>
    <name evidence="5" type="primary">cpdC</name>
    <name evidence="5" type="ORF">T23_09440</name>
</gene>
<dbReference type="SUPFAM" id="SSF55816">
    <property type="entry name" value="5'-nucleotidase (syn. UDP-sugar hydrolase), C-terminal domain"/>
    <property type="match status" value="1"/>
</dbReference>
<protein>
    <submittedName>
        <fullName evidence="5">2',3'-cyclic-nucleotide 2'-phosphodiesterase</fullName>
    </submittedName>
</protein>
<dbReference type="Gene3D" id="3.90.780.10">
    <property type="entry name" value="5'-Nucleotidase, C-terminal domain"/>
    <property type="match status" value="1"/>
</dbReference>
<dbReference type="InterPro" id="IPR006179">
    <property type="entry name" value="5_nucleotidase/apyrase"/>
</dbReference>
<evidence type="ECO:0000256" key="2">
    <source>
        <dbReference type="RuleBase" id="RU362119"/>
    </source>
</evidence>
<organism evidence="5 6">
    <name type="scientific">Turicibacter faecis</name>
    <dbReference type="NCBI Taxonomy" id="2963365"/>
    <lineage>
        <taxon>Bacteria</taxon>
        <taxon>Bacillati</taxon>
        <taxon>Bacillota</taxon>
        <taxon>Erysipelotrichia</taxon>
        <taxon>Erysipelotrichales</taxon>
        <taxon>Turicibacteraceae</taxon>
        <taxon>Turicibacter</taxon>
    </lineage>
</organism>
<dbReference type="Gene3D" id="3.60.21.10">
    <property type="match status" value="1"/>
</dbReference>
<keyword evidence="2" id="KW-0547">Nucleotide-binding</keyword>
<dbReference type="InterPro" id="IPR008334">
    <property type="entry name" value="5'-Nucleotdase_C"/>
</dbReference>
<dbReference type="Pfam" id="PF02872">
    <property type="entry name" value="5_nucleotid_C"/>
    <property type="match status" value="1"/>
</dbReference>
<dbReference type="RefSeq" id="WP_262950597.1">
    <property type="nucleotide sequence ID" value="NZ_AP028127.1"/>
</dbReference>
<dbReference type="PANTHER" id="PTHR11575:SF6">
    <property type="entry name" value="2',3'-CYCLIC-NUCLEOTIDE 2'-PHOSPHODIESTERASE_3'-NUCLEOTIDASE"/>
    <property type="match status" value="1"/>
</dbReference>
<dbReference type="Proteomes" id="UP001432099">
    <property type="component" value="Chromosome"/>
</dbReference>
<keyword evidence="6" id="KW-1185">Reference proteome</keyword>
<sequence>MKQLKIYFTSDLHGYVYPTDYTDRTEKPMGMLNIVSNYKKDGNTLIIDGGDTIQGSPFMTYLSSRPLTAHPVAQVMNGGGYDYITLGNHEFNYGYDYLKSYLTSLNAKCLCANIVDKTGQLPLFSSDIKVMENGLKVGIIGFTTDFIPIWEKAHNLENFEVRDTFSSIQSIHDELKPQVDLLIGIYHGGFEYDLATHEQLSTSSENIAYKICQELAFDVLLTGHQHVPLKDHDLFGTHVVQPPHNASQYAEIIVKKDDQTASFKITSDLKPAGDTPDPTLYQALMPLQQSVQTWLDEPAGFLNQPLQPDERIQMATQGSLLANFINQIQLEVSDADLSCTSFANVVKGFNERVTVRDIVSTYVYPNTLVVLEVTGAILKEALEVCASYIHYENNELSVARRFLQPKVAHYNYDFFSNVFYTFDLTQPVGSRVVSMRVHDQEVQPHDSFSLVMNNYRASGVGGYECLRGCKVLKEIPIEMTEIIINYFMKHSHVTVDDRSFIHIIK</sequence>
<keyword evidence="1" id="KW-0732">Signal</keyword>
<proteinExistence type="inferred from homology"/>
<comment type="similarity">
    <text evidence="2">Belongs to the 5'-nucleotidase family.</text>
</comment>
<dbReference type="EMBL" id="AP028127">
    <property type="protein sequence ID" value="BEH90842.1"/>
    <property type="molecule type" value="Genomic_DNA"/>
</dbReference>
<reference evidence="5" key="1">
    <citation type="journal article" date="2024" name="Int. J. Syst. Evol. Microbiol.">
        <title>Turicibacter faecis sp. nov., isolated from faeces of heart failure mouse model.</title>
        <authorList>
            <person name="Imamura Y."/>
            <person name="Motooka D."/>
            <person name="Nakajima Y."/>
            <person name="Ito S."/>
            <person name="Kitakaze M."/>
            <person name="Iida T."/>
            <person name="Nakamura S."/>
        </authorList>
    </citation>
    <scope>NUCLEOTIDE SEQUENCE</scope>
    <source>
        <strain evidence="5">TC023</strain>
    </source>
</reference>
<dbReference type="Pfam" id="PF00149">
    <property type="entry name" value="Metallophos"/>
    <property type="match status" value="1"/>
</dbReference>
<accession>A0ABN6ZAE0</accession>
<evidence type="ECO:0000313" key="6">
    <source>
        <dbReference type="Proteomes" id="UP001432099"/>
    </source>
</evidence>
<evidence type="ECO:0000259" key="3">
    <source>
        <dbReference type="Pfam" id="PF00149"/>
    </source>
</evidence>
<dbReference type="SUPFAM" id="SSF56300">
    <property type="entry name" value="Metallo-dependent phosphatases"/>
    <property type="match status" value="1"/>
</dbReference>
<evidence type="ECO:0000259" key="4">
    <source>
        <dbReference type="Pfam" id="PF02872"/>
    </source>
</evidence>
<evidence type="ECO:0000256" key="1">
    <source>
        <dbReference type="ARBA" id="ARBA00022729"/>
    </source>
</evidence>
<dbReference type="PANTHER" id="PTHR11575">
    <property type="entry name" value="5'-NUCLEOTIDASE-RELATED"/>
    <property type="match status" value="1"/>
</dbReference>
<dbReference type="InterPro" id="IPR004843">
    <property type="entry name" value="Calcineurin-like_PHP"/>
</dbReference>
<name>A0ABN6ZAE0_9FIRM</name>
<keyword evidence="2" id="KW-0378">Hydrolase</keyword>
<dbReference type="PROSITE" id="PS00786">
    <property type="entry name" value="5_NUCLEOTIDASE_2"/>
    <property type="match status" value="1"/>
</dbReference>
<dbReference type="PRINTS" id="PR01607">
    <property type="entry name" value="APYRASEFAMLY"/>
</dbReference>
<dbReference type="InterPro" id="IPR036907">
    <property type="entry name" value="5'-Nucleotdase_C_sf"/>
</dbReference>
<feature type="domain" description="Calcineurin-like phosphoesterase" evidence="3">
    <location>
        <begin position="4"/>
        <end position="228"/>
    </location>
</feature>
<feature type="domain" description="5'-Nucleotidase C-terminal" evidence="4">
    <location>
        <begin position="315"/>
        <end position="466"/>
    </location>
</feature>
<evidence type="ECO:0000313" key="5">
    <source>
        <dbReference type="EMBL" id="BEH90842.1"/>
    </source>
</evidence>
<dbReference type="InterPro" id="IPR006146">
    <property type="entry name" value="5'-Nucleotdase_CS"/>
</dbReference>